<proteinExistence type="predicted"/>
<dbReference type="Proteomes" id="UP001439008">
    <property type="component" value="Unassembled WGS sequence"/>
</dbReference>
<dbReference type="EMBL" id="JBDODL010005599">
    <property type="protein sequence ID" value="MES1923316.1"/>
    <property type="molecule type" value="Genomic_DNA"/>
</dbReference>
<organism evidence="1 2">
    <name type="scientific">Bonamia ostreae</name>
    <dbReference type="NCBI Taxonomy" id="126728"/>
    <lineage>
        <taxon>Eukaryota</taxon>
        <taxon>Sar</taxon>
        <taxon>Rhizaria</taxon>
        <taxon>Endomyxa</taxon>
        <taxon>Ascetosporea</taxon>
        <taxon>Haplosporida</taxon>
        <taxon>Bonamia</taxon>
    </lineage>
</organism>
<evidence type="ECO:0000313" key="1">
    <source>
        <dbReference type="EMBL" id="MES1923316.1"/>
    </source>
</evidence>
<reference evidence="1 2" key="1">
    <citation type="journal article" date="2024" name="BMC Biol.">
        <title>Comparative genomics of Ascetosporea gives new insight into the evolutionary basis for animal parasitism in Rhizaria.</title>
        <authorList>
            <person name="Hiltunen Thoren M."/>
            <person name="Onut-Brannstrom I."/>
            <person name="Alfjorden A."/>
            <person name="Peckova H."/>
            <person name="Swords F."/>
            <person name="Hooper C."/>
            <person name="Holzer A.S."/>
            <person name="Bass D."/>
            <person name="Burki F."/>
        </authorList>
    </citation>
    <scope>NUCLEOTIDE SEQUENCE [LARGE SCALE GENOMIC DNA]</scope>
    <source>
        <strain evidence="1">20-A016</strain>
    </source>
</reference>
<comment type="caution">
    <text evidence="1">The sequence shown here is derived from an EMBL/GenBank/DDBJ whole genome shotgun (WGS) entry which is preliminary data.</text>
</comment>
<name>A0ABV2AUG9_9EUKA</name>
<accession>A0ABV2AUG9</accession>
<protein>
    <submittedName>
        <fullName evidence="1">Uncharacterized protein</fullName>
    </submittedName>
</protein>
<keyword evidence="2" id="KW-1185">Reference proteome</keyword>
<gene>
    <name evidence="1" type="ORF">MHBO_004872</name>
</gene>
<sequence length="130" mass="14224">MIEGVQFWPPGYSKSLSKQLASNSVVDFRDKKLKACHRVNRQCEDIISNTCESDCPNNYFQVVDFNCPQGGSKYCGKIDCGKVGQPACLRGLAHAAASESEDICHANSPAGFCMKGLKMRCGPEKILICE</sequence>
<evidence type="ECO:0000313" key="2">
    <source>
        <dbReference type="Proteomes" id="UP001439008"/>
    </source>
</evidence>